<evidence type="ECO:0000313" key="4">
    <source>
        <dbReference type="Proteomes" id="UP000323917"/>
    </source>
</evidence>
<evidence type="ECO:0008006" key="5">
    <source>
        <dbReference type="Google" id="ProtNLM"/>
    </source>
</evidence>
<dbReference type="Proteomes" id="UP000323917">
    <property type="component" value="Chromosome"/>
</dbReference>
<evidence type="ECO:0000256" key="1">
    <source>
        <dbReference type="SAM" id="MobiDB-lite"/>
    </source>
</evidence>
<accession>A0A5B9QAG4</accession>
<dbReference type="RefSeq" id="WP_148074401.1">
    <property type="nucleotide sequence ID" value="NZ_CP042913.1"/>
</dbReference>
<evidence type="ECO:0000313" key="3">
    <source>
        <dbReference type="EMBL" id="QEG35967.1"/>
    </source>
</evidence>
<reference evidence="3 4" key="1">
    <citation type="submission" date="2019-08" db="EMBL/GenBank/DDBJ databases">
        <title>Deep-cultivation of Planctomycetes and their phenomic and genomic characterization uncovers novel biology.</title>
        <authorList>
            <person name="Wiegand S."/>
            <person name="Jogler M."/>
            <person name="Boedeker C."/>
            <person name="Pinto D."/>
            <person name="Vollmers J."/>
            <person name="Rivas-Marin E."/>
            <person name="Kohn T."/>
            <person name="Peeters S.H."/>
            <person name="Heuer A."/>
            <person name="Rast P."/>
            <person name="Oberbeckmann S."/>
            <person name="Bunk B."/>
            <person name="Jeske O."/>
            <person name="Meyerdierks A."/>
            <person name="Storesund J.E."/>
            <person name="Kallscheuer N."/>
            <person name="Luecker S."/>
            <person name="Lage O.M."/>
            <person name="Pohl T."/>
            <person name="Merkel B.J."/>
            <person name="Hornburger P."/>
            <person name="Mueller R.-W."/>
            <person name="Bruemmer F."/>
            <person name="Labrenz M."/>
            <person name="Spormann A.M."/>
            <person name="Op den Camp H."/>
            <person name="Overmann J."/>
            <person name="Amann R."/>
            <person name="Jetten M.S.M."/>
            <person name="Mascher T."/>
            <person name="Medema M.H."/>
            <person name="Devos D.P."/>
            <person name="Kaster A.-K."/>
            <person name="Ovreas L."/>
            <person name="Rohde M."/>
            <person name="Galperin M.Y."/>
            <person name="Jogler C."/>
        </authorList>
    </citation>
    <scope>NUCLEOTIDE SEQUENCE [LARGE SCALE GENOMIC DNA]</scope>
    <source>
        <strain evidence="3 4">Pr1d</strain>
    </source>
</reference>
<protein>
    <recommendedName>
        <fullName evidence="5">DUF4398 domain-containing protein</fullName>
    </recommendedName>
</protein>
<gene>
    <name evidence="3" type="ORF">Pr1d_32760</name>
</gene>
<dbReference type="OrthoDB" id="9822823at2"/>
<dbReference type="KEGG" id="bgok:Pr1d_32760"/>
<dbReference type="AlphaFoldDB" id="A0A5B9QAG4"/>
<keyword evidence="2" id="KW-0732">Signal</keyword>
<keyword evidence="4" id="KW-1185">Reference proteome</keyword>
<feature type="region of interest" description="Disordered" evidence="1">
    <location>
        <begin position="27"/>
        <end position="48"/>
    </location>
</feature>
<evidence type="ECO:0000256" key="2">
    <source>
        <dbReference type="SAM" id="SignalP"/>
    </source>
</evidence>
<sequence precursor="true">MFTHKTFVLSISIIVLAICSTASTQQQSDETVDRVSPAPYNSPSENMPEDNLSVAYARACLRLAKAELAEAREQNRMVKKSVTDYDITRLIMQVRLAEQNLSHAEQGSDFSQSIKGHVELQSQLADYDLKAAEELRNKNERLITDAQIERLRSYAEVCRLRMKLTCDPVSALALVDHLHWETHRLSEEVLQLNRRIARLEESTNR</sequence>
<feature type="signal peptide" evidence="2">
    <location>
        <begin position="1"/>
        <end position="24"/>
    </location>
</feature>
<organism evidence="3 4">
    <name type="scientific">Bythopirellula goksoeyrii</name>
    <dbReference type="NCBI Taxonomy" id="1400387"/>
    <lineage>
        <taxon>Bacteria</taxon>
        <taxon>Pseudomonadati</taxon>
        <taxon>Planctomycetota</taxon>
        <taxon>Planctomycetia</taxon>
        <taxon>Pirellulales</taxon>
        <taxon>Lacipirellulaceae</taxon>
        <taxon>Bythopirellula</taxon>
    </lineage>
</organism>
<feature type="chain" id="PRO_5023139740" description="DUF4398 domain-containing protein" evidence="2">
    <location>
        <begin position="25"/>
        <end position="205"/>
    </location>
</feature>
<name>A0A5B9QAG4_9BACT</name>
<dbReference type="EMBL" id="CP042913">
    <property type="protein sequence ID" value="QEG35967.1"/>
    <property type="molecule type" value="Genomic_DNA"/>
</dbReference>
<proteinExistence type="predicted"/>